<sequence length="284" mass="32574">MLMLNSKISYPYPVVRYYPQDYQNTVFEGTLHVDGPTETYYEVVPEFNINNSQLEQQIRQGVLTYALQVVCSSTWYRELFFVKDNESIKIDSSNLHGKVEVVPCVITAEDINNFSNDDFDEGYQGISFSLRAGDVCAIGRSWYFTVLFERDIATSIMRVVRGSKKQQIRCDFESDIIEVQIPEESYEHYYVCGKDESKSNVLISIFTTNVIQEALSIMAKKENKYLGDSAWHKTISHKLEELSQREKVDKQVLLEDPLGTAQLLLGNNYIAALADLYGEDREAE</sequence>
<dbReference type="AlphaFoldDB" id="U1SGT3"/>
<proteinExistence type="predicted"/>
<name>U1SGT3_9BIFI</name>
<accession>U1SGT3</accession>
<reference evidence="1 2" key="1">
    <citation type="submission" date="2013-08" db="EMBL/GenBank/DDBJ databases">
        <authorList>
            <person name="Weinstock G."/>
            <person name="Sodergren E."/>
            <person name="Wylie T."/>
            <person name="Fulton L."/>
            <person name="Fulton R."/>
            <person name="Fronick C."/>
            <person name="O'Laughlin M."/>
            <person name="Godfrey J."/>
            <person name="Miner T."/>
            <person name="Herter B."/>
            <person name="Appelbaum E."/>
            <person name="Cordes M."/>
            <person name="Lek S."/>
            <person name="Wollam A."/>
            <person name="Pepin K.H."/>
            <person name="Palsikar V.B."/>
            <person name="Mitreva M."/>
            <person name="Wilson R.K."/>
        </authorList>
    </citation>
    <scope>NUCLEOTIDE SEQUENCE [LARGE SCALE GENOMIC DNA]</scope>
    <source>
        <strain evidence="1 2">F0580</strain>
    </source>
</reference>
<comment type="caution">
    <text evidence="1">The sequence shown here is derived from an EMBL/GenBank/DDBJ whole genome shotgun (WGS) entry which is preliminary data.</text>
</comment>
<dbReference type="EMBL" id="AWSI01000017">
    <property type="protein sequence ID" value="ERH31168.1"/>
    <property type="molecule type" value="Genomic_DNA"/>
</dbReference>
<dbReference type="HOGENOM" id="CLU_082954_0_0_11"/>
<organism evidence="1 2">
    <name type="scientific">Alloscardovia omnicolens F0580</name>
    <dbReference type="NCBI Taxonomy" id="1321816"/>
    <lineage>
        <taxon>Bacteria</taxon>
        <taxon>Bacillati</taxon>
        <taxon>Actinomycetota</taxon>
        <taxon>Actinomycetes</taxon>
        <taxon>Bifidobacteriales</taxon>
        <taxon>Bifidobacteriaceae</taxon>
        <taxon>Alloscardovia</taxon>
    </lineage>
</organism>
<protein>
    <submittedName>
        <fullName evidence="1">Uncharacterized protein</fullName>
    </submittedName>
</protein>
<dbReference type="Proteomes" id="UP000016519">
    <property type="component" value="Unassembled WGS sequence"/>
</dbReference>
<dbReference type="PATRIC" id="fig|1321816.3.peg.527"/>
<evidence type="ECO:0000313" key="2">
    <source>
        <dbReference type="Proteomes" id="UP000016519"/>
    </source>
</evidence>
<gene>
    <name evidence="1" type="ORF">HMPREF9244_00610</name>
</gene>
<evidence type="ECO:0000313" key="1">
    <source>
        <dbReference type="EMBL" id="ERH31168.1"/>
    </source>
</evidence>
<keyword evidence="2" id="KW-1185">Reference proteome</keyword>